<evidence type="ECO:0000259" key="1">
    <source>
        <dbReference type="SMART" id="SM00858"/>
    </source>
</evidence>
<gene>
    <name evidence="2" type="ORF">GB882_11505</name>
</gene>
<dbReference type="RefSeq" id="WP_152232009.1">
    <property type="nucleotide sequence ID" value="NZ_BAAAOT010000008.1"/>
</dbReference>
<comment type="caution">
    <text evidence="2">The sequence shown here is derived from an EMBL/GenBank/DDBJ whole genome shotgun (WGS) entry which is preliminary data.</text>
</comment>
<dbReference type="AlphaFoldDB" id="A0A7J9UY49"/>
<dbReference type="EMBL" id="WHPD01002485">
    <property type="protein sequence ID" value="MPV89293.1"/>
    <property type="molecule type" value="Genomic_DNA"/>
</dbReference>
<protein>
    <submittedName>
        <fullName evidence="2">Flagellar biosynthesis protein FlgA</fullName>
    </submittedName>
</protein>
<dbReference type="SMART" id="SM00858">
    <property type="entry name" value="SAF"/>
    <property type="match status" value="1"/>
</dbReference>
<name>A0A7J9UY49_9MICO</name>
<dbReference type="CDD" id="cd11614">
    <property type="entry name" value="SAF_CpaB_FlgA_like"/>
    <property type="match status" value="1"/>
</dbReference>
<reference evidence="2 3" key="1">
    <citation type="submission" date="2019-10" db="EMBL/GenBank/DDBJ databases">
        <title>Georgenia wutianyii sp. nov. and Georgenia yuyongxinii sp. nov. isolated from plateau pika (Ochotona curzoniae) in the Qinghai-Tibet plateau of China.</title>
        <authorList>
            <person name="Tian Z."/>
        </authorList>
    </citation>
    <scope>NUCLEOTIDE SEQUENCE [LARGE SCALE GENOMIC DNA]</scope>
    <source>
        <strain evidence="2 3">JCM 15130</strain>
    </source>
</reference>
<dbReference type="InterPro" id="IPR013974">
    <property type="entry name" value="SAF"/>
</dbReference>
<organism evidence="2 3">
    <name type="scientific">Georgenia ruanii</name>
    <dbReference type="NCBI Taxonomy" id="348442"/>
    <lineage>
        <taxon>Bacteria</taxon>
        <taxon>Bacillati</taxon>
        <taxon>Actinomycetota</taxon>
        <taxon>Actinomycetes</taxon>
        <taxon>Micrococcales</taxon>
        <taxon>Bogoriellaceae</taxon>
        <taxon>Georgenia</taxon>
    </lineage>
</organism>
<keyword evidence="2" id="KW-0282">Flagellum</keyword>
<evidence type="ECO:0000313" key="2">
    <source>
        <dbReference type="EMBL" id="MPV89293.1"/>
    </source>
</evidence>
<keyword evidence="2" id="KW-0966">Cell projection</keyword>
<dbReference type="Pfam" id="PF08666">
    <property type="entry name" value="SAF"/>
    <property type="match status" value="1"/>
</dbReference>
<sequence length="227" mass="22148">MRTPPAPPSRSLRSRLRRGLWRGRHALAALSLGLAAATALEAVRPPAPPREQVLVLADDVAAGIVLSAADVAVRSLPRGVVPPEALRAPAEATGQPLAVGLPAGTPLLPAMLAGPGLAAGAPPGTVVAAVPLADAASARLAQPGRRVSLVAATADAAGSPGEARVVARGVVVLAVHEDDAGGGVLSGGVPGVTSVYVAAPERVATVLVGAAAWAPLRAVLEGPPGAG</sequence>
<dbReference type="Proteomes" id="UP000429644">
    <property type="component" value="Unassembled WGS sequence"/>
</dbReference>
<keyword evidence="3" id="KW-1185">Reference proteome</keyword>
<feature type="domain" description="SAF" evidence="1">
    <location>
        <begin position="51"/>
        <end position="113"/>
    </location>
</feature>
<keyword evidence="2" id="KW-0969">Cilium</keyword>
<evidence type="ECO:0000313" key="3">
    <source>
        <dbReference type="Proteomes" id="UP000429644"/>
    </source>
</evidence>
<proteinExistence type="predicted"/>
<accession>A0A7J9UY49</accession>
<dbReference type="OrthoDB" id="5148790at2"/>